<accession>A0AAF0AVG6</accession>
<protein>
    <submittedName>
        <fullName evidence="2">Linear element protein Mug20</fullName>
    </submittedName>
</protein>
<name>A0AAF0AVG6_9SCHI</name>
<keyword evidence="3" id="KW-1185">Reference proteome</keyword>
<dbReference type="AlphaFoldDB" id="A0AAF0AVG6"/>
<evidence type="ECO:0000313" key="2">
    <source>
        <dbReference type="EMBL" id="WBW73546.1"/>
    </source>
</evidence>
<sequence>MSNLVNYLQTELSNRHATFVSQAVLSFNKHHDRVLQSYIIEGQAKETILQHYQNNQSKLQSIQKLYQDASKTLSLLLSEYEQVSTKIQEIDTEEEKLSQENCTVLDLQERVDCFQVSVRNHCKASQEKLKRAMEKLKSSENSAQKALLENL</sequence>
<proteinExistence type="predicted"/>
<feature type="coiled-coil region" evidence="1">
    <location>
        <begin position="80"/>
        <end position="149"/>
    </location>
</feature>
<dbReference type="KEGG" id="som:SOMG_03211"/>
<reference evidence="2 3" key="1">
    <citation type="journal article" date="2023" name="G3 (Bethesda)">
        <title>A high-quality reference genome for the fission yeast Schizosaccharomyces osmophilus.</title>
        <authorList>
            <person name="Jia G.S."/>
            <person name="Zhang W.C."/>
            <person name="Liang Y."/>
            <person name="Liu X.H."/>
            <person name="Rhind N."/>
            <person name="Pidoux A."/>
            <person name="Brysch-Herzberg M."/>
            <person name="Du L.L."/>
        </authorList>
    </citation>
    <scope>NUCLEOTIDE SEQUENCE [LARGE SCALE GENOMIC DNA]</scope>
    <source>
        <strain evidence="2 3">CBS 15793</strain>
    </source>
</reference>
<organism evidence="2 3">
    <name type="scientific">Schizosaccharomyces osmophilus</name>
    <dbReference type="NCBI Taxonomy" id="2545709"/>
    <lineage>
        <taxon>Eukaryota</taxon>
        <taxon>Fungi</taxon>
        <taxon>Dikarya</taxon>
        <taxon>Ascomycota</taxon>
        <taxon>Taphrinomycotina</taxon>
        <taxon>Schizosaccharomycetes</taxon>
        <taxon>Schizosaccharomycetales</taxon>
        <taxon>Schizosaccharomycetaceae</taxon>
        <taxon>Schizosaccharomyces</taxon>
    </lineage>
</organism>
<dbReference type="RefSeq" id="XP_056037789.1">
    <property type="nucleotide sequence ID" value="XM_056182002.1"/>
</dbReference>
<dbReference type="GeneID" id="80876691"/>
<dbReference type="Proteomes" id="UP001212411">
    <property type="component" value="Chromosome 2"/>
</dbReference>
<gene>
    <name evidence="2" type="primary">mug20</name>
    <name evidence="2" type="ORF">SOMG_03211</name>
</gene>
<evidence type="ECO:0000256" key="1">
    <source>
        <dbReference type="SAM" id="Coils"/>
    </source>
</evidence>
<keyword evidence="1" id="KW-0175">Coiled coil</keyword>
<evidence type="ECO:0000313" key="3">
    <source>
        <dbReference type="Proteomes" id="UP001212411"/>
    </source>
</evidence>
<dbReference type="EMBL" id="CP115612">
    <property type="protein sequence ID" value="WBW73546.1"/>
    <property type="molecule type" value="Genomic_DNA"/>
</dbReference>